<dbReference type="eggNOG" id="ENOG5032S9W">
    <property type="taxonomic scope" value="Bacteria"/>
</dbReference>
<accession>L0K8C0</accession>
<dbReference type="STRING" id="748449.Halha_1594"/>
<organism evidence="1 2">
    <name type="scientific">Halobacteroides halobius (strain ATCC 35273 / DSM 5150 / MD-1)</name>
    <dbReference type="NCBI Taxonomy" id="748449"/>
    <lineage>
        <taxon>Bacteria</taxon>
        <taxon>Bacillati</taxon>
        <taxon>Bacillota</taxon>
        <taxon>Clostridia</taxon>
        <taxon>Halanaerobiales</taxon>
        <taxon>Halobacteroidaceae</taxon>
        <taxon>Halobacteroides</taxon>
    </lineage>
</organism>
<dbReference type="KEGG" id="hhl:Halha_1594"/>
<reference evidence="2" key="1">
    <citation type="submission" date="2012-02" db="EMBL/GenBank/DDBJ databases">
        <title>The complete genome of Halobacteroides halobius DSM 5150.</title>
        <authorList>
            <person name="Lucas S."/>
            <person name="Copeland A."/>
            <person name="Lapidus A."/>
            <person name="Glavina del Rio T."/>
            <person name="Dalin E."/>
            <person name="Tice H."/>
            <person name="Bruce D."/>
            <person name="Goodwin L."/>
            <person name="Pitluck S."/>
            <person name="Peters L."/>
            <person name="Mikhailova N."/>
            <person name="Gu W."/>
            <person name="Kyrpides N."/>
            <person name="Mavromatis K."/>
            <person name="Ivanova N."/>
            <person name="Brettin T."/>
            <person name="Detter J.C."/>
            <person name="Han C."/>
            <person name="Larimer F."/>
            <person name="Land M."/>
            <person name="Hauser L."/>
            <person name="Markowitz V."/>
            <person name="Cheng J.-F."/>
            <person name="Hugenholtz P."/>
            <person name="Woyke T."/>
            <person name="Wu D."/>
            <person name="Tindall B."/>
            <person name="Pomrenke H."/>
            <person name="Brambilla E."/>
            <person name="Klenk H.-P."/>
            <person name="Eisen J.A."/>
        </authorList>
    </citation>
    <scope>NUCLEOTIDE SEQUENCE [LARGE SCALE GENOMIC DNA]</scope>
    <source>
        <strain evidence="2">ATCC 35273 / DSM 5150 / MD-1</strain>
    </source>
</reference>
<dbReference type="OrthoDB" id="1680616at2"/>
<dbReference type="Proteomes" id="UP000010880">
    <property type="component" value="Chromosome"/>
</dbReference>
<sequence length="167" mass="19056">MKIIYYCYGSAHSSVLAAAIHVGKLPNNRIANKKEITQLPYYDKTKSYQIGTPFYYGQDEFNNEVYIIGMGSKRDLTKEILLNFLKMHGIDSNKLILVSALPYVNLLTKIGGNLSRRFGLVKVGRPLTIYSLQKVYFKFVDLVAEVKMKIRQFKANNSNKGNKIHLD</sequence>
<protein>
    <recommendedName>
        <fullName evidence="3">DUF3189 domain-containing protein</fullName>
    </recommendedName>
</protein>
<name>L0K8C0_HALHC</name>
<dbReference type="AlphaFoldDB" id="L0K8C0"/>
<evidence type="ECO:0000313" key="1">
    <source>
        <dbReference type="EMBL" id="AGB41532.1"/>
    </source>
</evidence>
<evidence type="ECO:0008006" key="3">
    <source>
        <dbReference type="Google" id="ProtNLM"/>
    </source>
</evidence>
<keyword evidence="2" id="KW-1185">Reference proteome</keyword>
<dbReference type="EMBL" id="CP003359">
    <property type="protein sequence ID" value="AGB41532.1"/>
    <property type="molecule type" value="Genomic_DNA"/>
</dbReference>
<dbReference type="InterPro" id="IPR021525">
    <property type="entry name" value="DUF3189"/>
</dbReference>
<dbReference type="Pfam" id="PF11385">
    <property type="entry name" value="DUF3189"/>
    <property type="match status" value="1"/>
</dbReference>
<dbReference type="RefSeq" id="WP_015327249.1">
    <property type="nucleotide sequence ID" value="NC_019978.1"/>
</dbReference>
<dbReference type="HOGENOM" id="CLU_134391_0_0_9"/>
<gene>
    <name evidence="1" type="ordered locus">Halha_1594</name>
</gene>
<evidence type="ECO:0000313" key="2">
    <source>
        <dbReference type="Proteomes" id="UP000010880"/>
    </source>
</evidence>
<proteinExistence type="predicted"/>